<proteinExistence type="predicted"/>
<evidence type="ECO:0000313" key="3">
    <source>
        <dbReference type="Proteomes" id="UP001151760"/>
    </source>
</evidence>
<sequence>MEMAKSSVIACGGEKFLNSKQVVEREHSNMSILQELLQNLLTDLQILNEIQPLKQEIPNQIQNDQEEKSIVELLAEEKFQKDNQALNEKQSPHEMRIQGFGDSKEQCVDEMK</sequence>
<evidence type="ECO:0000313" key="2">
    <source>
        <dbReference type="EMBL" id="GJT00495.1"/>
    </source>
</evidence>
<feature type="compositionally biased region" description="Basic and acidic residues" evidence="1">
    <location>
        <begin position="90"/>
        <end position="112"/>
    </location>
</feature>
<dbReference type="Proteomes" id="UP001151760">
    <property type="component" value="Unassembled WGS sequence"/>
</dbReference>
<gene>
    <name evidence="2" type="ORF">Tco_0821664</name>
</gene>
<keyword evidence="3" id="KW-1185">Reference proteome</keyword>
<organism evidence="2 3">
    <name type="scientific">Tanacetum coccineum</name>
    <dbReference type="NCBI Taxonomy" id="301880"/>
    <lineage>
        <taxon>Eukaryota</taxon>
        <taxon>Viridiplantae</taxon>
        <taxon>Streptophyta</taxon>
        <taxon>Embryophyta</taxon>
        <taxon>Tracheophyta</taxon>
        <taxon>Spermatophyta</taxon>
        <taxon>Magnoliopsida</taxon>
        <taxon>eudicotyledons</taxon>
        <taxon>Gunneridae</taxon>
        <taxon>Pentapetalae</taxon>
        <taxon>asterids</taxon>
        <taxon>campanulids</taxon>
        <taxon>Asterales</taxon>
        <taxon>Asteraceae</taxon>
        <taxon>Asteroideae</taxon>
        <taxon>Anthemideae</taxon>
        <taxon>Anthemidinae</taxon>
        <taxon>Tanacetum</taxon>
    </lineage>
</organism>
<protein>
    <submittedName>
        <fullName evidence="2">Uncharacterized protein</fullName>
    </submittedName>
</protein>
<accession>A0ABQ5ACX6</accession>
<reference evidence="2" key="1">
    <citation type="journal article" date="2022" name="Int. J. Mol. Sci.">
        <title>Draft Genome of Tanacetum Coccineum: Genomic Comparison of Closely Related Tanacetum-Family Plants.</title>
        <authorList>
            <person name="Yamashiro T."/>
            <person name="Shiraishi A."/>
            <person name="Nakayama K."/>
            <person name="Satake H."/>
        </authorList>
    </citation>
    <scope>NUCLEOTIDE SEQUENCE</scope>
</reference>
<comment type="caution">
    <text evidence="2">The sequence shown here is derived from an EMBL/GenBank/DDBJ whole genome shotgun (WGS) entry which is preliminary data.</text>
</comment>
<dbReference type="EMBL" id="BQNB010012199">
    <property type="protein sequence ID" value="GJT00495.1"/>
    <property type="molecule type" value="Genomic_DNA"/>
</dbReference>
<name>A0ABQ5ACX6_9ASTR</name>
<feature type="region of interest" description="Disordered" evidence="1">
    <location>
        <begin position="83"/>
        <end position="112"/>
    </location>
</feature>
<reference evidence="2" key="2">
    <citation type="submission" date="2022-01" db="EMBL/GenBank/DDBJ databases">
        <authorList>
            <person name="Yamashiro T."/>
            <person name="Shiraishi A."/>
            <person name="Satake H."/>
            <person name="Nakayama K."/>
        </authorList>
    </citation>
    <scope>NUCLEOTIDE SEQUENCE</scope>
</reference>
<evidence type="ECO:0000256" key="1">
    <source>
        <dbReference type="SAM" id="MobiDB-lite"/>
    </source>
</evidence>